<dbReference type="EMBL" id="JAPDRQ010000267">
    <property type="protein sequence ID" value="KAJ9651282.1"/>
    <property type="molecule type" value="Genomic_DNA"/>
</dbReference>
<proteinExistence type="predicted"/>
<reference evidence="1" key="1">
    <citation type="submission" date="2022-10" db="EMBL/GenBank/DDBJ databases">
        <title>Culturing micro-colonial fungi from biological soil crusts in the Mojave desert and describing Neophaeococcomyces mojavensis, and introducing the new genera and species Taxawa tesnikishii.</title>
        <authorList>
            <person name="Kurbessoian T."/>
            <person name="Stajich J.E."/>
        </authorList>
    </citation>
    <scope>NUCLEOTIDE SEQUENCE</scope>
    <source>
        <strain evidence="1">JES_112</strain>
    </source>
</reference>
<evidence type="ECO:0000313" key="1">
    <source>
        <dbReference type="EMBL" id="KAJ9651282.1"/>
    </source>
</evidence>
<comment type="caution">
    <text evidence="1">The sequence shown here is derived from an EMBL/GenBank/DDBJ whole genome shotgun (WGS) entry which is preliminary data.</text>
</comment>
<keyword evidence="2" id="KW-1185">Reference proteome</keyword>
<sequence length="367" mass="40450">MVCSVKSAITAVLVYAIYLTAAVSLDEFSTSLGADSWFADVVLTKVNYYRALCDADPVTYDDGDAFQAQVDATNCSLLYDYWSGYGQIIFRMGREDNQDVDIVNSTYFAIDHWYDLRSSYRPTEDDYDELQPFWGSWEFTQMVWKSNTKVGCAWQNTGECPITDEDNADGLPISRFKQLLCYFTPGGNKWDQFGLQVSCPDCNAPPQTSTVSVPTTLIERDEYPTGRQYGLATPASGASTPFNKVYWDVELQRVEAARSMHATDFLPPRLMSMSKSKPVSSMTISSDIRPTHAAESGTTRANFATSPGHPHARPISPRSATIMGPDNVLAIDSTHRSDSNPSSTPPLSMVDPTASSPPLPQENGPTV</sequence>
<name>A0ACC2ZUL9_9EURO</name>
<gene>
    <name evidence="1" type="ORF">H2198_009436</name>
</gene>
<organism evidence="1 2">
    <name type="scientific">Neophaeococcomyces mojaviensis</name>
    <dbReference type="NCBI Taxonomy" id="3383035"/>
    <lineage>
        <taxon>Eukaryota</taxon>
        <taxon>Fungi</taxon>
        <taxon>Dikarya</taxon>
        <taxon>Ascomycota</taxon>
        <taxon>Pezizomycotina</taxon>
        <taxon>Eurotiomycetes</taxon>
        <taxon>Chaetothyriomycetidae</taxon>
        <taxon>Chaetothyriales</taxon>
        <taxon>Chaetothyriales incertae sedis</taxon>
        <taxon>Neophaeococcomyces</taxon>
    </lineage>
</organism>
<accession>A0ACC2ZUL9</accession>
<evidence type="ECO:0000313" key="2">
    <source>
        <dbReference type="Proteomes" id="UP001172386"/>
    </source>
</evidence>
<dbReference type="Proteomes" id="UP001172386">
    <property type="component" value="Unassembled WGS sequence"/>
</dbReference>
<protein>
    <submittedName>
        <fullName evidence="1">Uncharacterized protein</fullName>
    </submittedName>
</protein>